<evidence type="ECO:0000313" key="2">
    <source>
        <dbReference type="Proteomes" id="UP000294604"/>
    </source>
</evidence>
<sequence length="67" mass="7082">MAIAHGAEWAFAAVPHISLVGPASQGKTIREQACPPDYEQARGVLSTSSRICLVLNCQWATASTPTD</sequence>
<reference evidence="1 2" key="1">
    <citation type="journal article" date="2019" name="Sci. Rep.">
        <title>Extended insight into the Mycobacterium chelonae-abscessus complex through whole genome sequencing of Mycobacterium salmoniphilum outbreak and Mycobacterium salmoniphilum-like strains.</title>
        <authorList>
            <person name="Behra P.R.K."/>
            <person name="Das S."/>
            <person name="Pettersson B.M.F."/>
            <person name="Shirreff L."/>
            <person name="DuCote T."/>
            <person name="Jacobsson K.G."/>
            <person name="Ennis D.G."/>
            <person name="Kirsebom L.A."/>
        </authorList>
    </citation>
    <scope>NUCLEOTIDE SEQUENCE [LARGE SCALE GENOMIC DNA]</scope>
    <source>
        <strain evidence="1 2">CCUG 60884</strain>
    </source>
</reference>
<gene>
    <name evidence="1" type="ORF">CCUG60884_00311</name>
</gene>
<dbReference type="EMBL" id="PECL01000003">
    <property type="protein sequence ID" value="TEA09142.1"/>
    <property type="molecule type" value="Genomic_DNA"/>
</dbReference>
<dbReference type="AlphaFoldDB" id="A0A4R8SZV9"/>
<dbReference type="Proteomes" id="UP000294604">
    <property type="component" value="Unassembled WGS sequence"/>
</dbReference>
<proteinExistence type="predicted"/>
<accession>A0A4R8SZV9</accession>
<protein>
    <submittedName>
        <fullName evidence="1">Uncharacterized protein</fullName>
    </submittedName>
</protein>
<name>A0A4R8SZV9_9MYCO</name>
<comment type="caution">
    <text evidence="1">The sequence shown here is derived from an EMBL/GenBank/DDBJ whole genome shotgun (WGS) entry which is preliminary data.</text>
</comment>
<evidence type="ECO:0000313" key="1">
    <source>
        <dbReference type="EMBL" id="TEA09142.1"/>
    </source>
</evidence>
<organism evidence="1 2">
    <name type="scientific">Mycobacteroides salmoniphilum</name>
    <dbReference type="NCBI Taxonomy" id="404941"/>
    <lineage>
        <taxon>Bacteria</taxon>
        <taxon>Bacillati</taxon>
        <taxon>Actinomycetota</taxon>
        <taxon>Actinomycetes</taxon>
        <taxon>Mycobacteriales</taxon>
        <taxon>Mycobacteriaceae</taxon>
        <taxon>Mycobacteroides</taxon>
    </lineage>
</organism>